<dbReference type="AlphaFoldDB" id="A0A974H7U2"/>
<gene>
    <name evidence="2" type="ORF">XELAEV_18039355mg</name>
</gene>
<proteinExistence type="predicted"/>
<organism evidence="2 3">
    <name type="scientific">Xenopus laevis</name>
    <name type="common">African clawed frog</name>
    <dbReference type="NCBI Taxonomy" id="8355"/>
    <lineage>
        <taxon>Eukaryota</taxon>
        <taxon>Metazoa</taxon>
        <taxon>Chordata</taxon>
        <taxon>Craniata</taxon>
        <taxon>Vertebrata</taxon>
        <taxon>Euteleostomi</taxon>
        <taxon>Amphibia</taxon>
        <taxon>Batrachia</taxon>
        <taxon>Anura</taxon>
        <taxon>Pipoidea</taxon>
        <taxon>Pipidae</taxon>
        <taxon>Xenopodinae</taxon>
        <taxon>Xenopus</taxon>
        <taxon>Xenopus</taxon>
    </lineage>
</organism>
<reference evidence="3" key="1">
    <citation type="journal article" date="2016" name="Nature">
        <title>Genome evolution in the allotetraploid frog Xenopus laevis.</title>
        <authorList>
            <person name="Session A.M."/>
            <person name="Uno Y."/>
            <person name="Kwon T."/>
            <person name="Chapman J.A."/>
            <person name="Toyoda A."/>
            <person name="Takahashi S."/>
            <person name="Fukui A."/>
            <person name="Hikosaka A."/>
            <person name="Suzuki A."/>
            <person name="Kondo M."/>
            <person name="van Heeringen S.J."/>
            <person name="Quigley I."/>
            <person name="Heinz S."/>
            <person name="Ogino H."/>
            <person name="Ochi H."/>
            <person name="Hellsten U."/>
            <person name="Lyons J.B."/>
            <person name="Simakov O."/>
            <person name="Putnam N."/>
            <person name="Stites J."/>
            <person name="Kuroki Y."/>
            <person name="Tanaka T."/>
            <person name="Michiue T."/>
            <person name="Watanabe M."/>
            <person name="Bogdanovic O."/>
            <person name="Lister R."/>
            <person name="Georgiou G."/>
            <person name="Paranjpe S.S."/>
            <person name="van Kruijsbergen I."/>
            <person name="Shu S."/>
            <person name="Carlson J."/>
            <person name="Kinoshita T."/>
            <person name="Ohta Y."/>
            <person name="Mawaribuchi S."/>
            <person name="Jenkins J."/>
            <person name="Grimwood J."/>
            <person name="Schmutz J."/>
            <person name="Mitros T."/>
            <person name="Mozaffari S.V."/>
            <person name="Suzuki Y."/>
            <person name="Haramoto Y."/>
            <person name="Yamamoto T.S."/>
            <person name="Takagi C."/>
            <person name="Heald R."/>
            <person name="Miller K."/>
            <person name="Haudenschild C."/>
            <person name="Kitzman J."/>
            <person name="Nakayama T."/>
            <person name="Izutsu Y."/>
            <person name="Robert J."/>
            <person name="Fortriede J."/>
            <person name="Burns K."/>
            <person name="Lotay V."/>
            <person name="Karimi K."/>
            <person name="Yasuoka Y."/>
            <person name="Dichmann D.S."/>
            <person name="Flajnik M.F."/>
            <person name="Houston D.W."/>
            <person name="Shendure J."/>
            <person name="DuPasquier L."/>
            <person name="Vize P.D."/>
            <person name="Zorn A.M."/>
            <person name="Ito M."/>
            <person name="Marcotte E.M."/>
            <person name="Wallingford J.B."/>
            <person name="Ito Y."/>
            <person name="Asashima M."/>
            <person name="Ueno N."/>
            <person name="Matsuda Y."/>
            <person name="Veenstra G.J."/>
            <person name="Fujiyama A."/>
            <person name="Harland R.M."/>
            <person name="Taira M."/>
            <person name="Rokhsar D.S."/>
        </authorList>
    </citation>
    <scope>NUCLEOTIDE SEQUENCE [LARGE SCALE GENOMIC DNA]</scope>
    <source>
        <strain evidence="3">J</strain>
    </source>
</reference>
<keyword evidence="1" id="KW-0472">Membrane</keyword>
<keyword evidence="1" id="KW-1133">Transmembrane helix</keyword>
<dbReference type="EMBL" id="CM004480">
    <property type="protein sequence ID" value="OCT68059.1"/>
    <property type="molecule type" value="Genomic_DNA"/>
</dbReference>
<evidence type="ECO:0000313" key="2">
    <source>
        <dbReference type="EMBL" id="OCT68059.1"/>
    </source>
</evidence>
<feature type="transmembrane region" description="Helical" evidence="1">
    <location>
        <begin position="39"/>
        <end position="59"/>
    </location>
</feature>
<name>A0A974H7U2_XENLA</name>
<protein>
    <submittedName>
        <fullName evidence="2">Uncharacterized protein</fullName>
    </submittedName>
</protein>
<dbReference type="Proteomes" id="UP000694892">
    <property type="component" value="Chromosome 8L"/>
</dbReference>
<keyword evidence="1" id="KW-0812">Transmembrane</keyword>
<sequence>MFCAMAEVALCSCVKPPINNCIGPPLFYYCAGFLLRKCLFSWFCSICYSVLQYTFLVFFSETFFSIPLCLGNGNRNTEFACCQF</sequence>
<evidence type="ECO:0000256" key="1">
    <source>
        <dbReference type="SAM" id="Phobius"/>
    </source>
</evidence>
<evidence type="ECO:0000313" key="3">
    <source>
        <dbReference type="Proteomes" id="UP000694892"/>
    </source>
</evidence>
<accession>A0A974H7U2</accession>